<proteinExistence type="predicted"/>
<gene>
    <name evidence="1" type="ORF">RSSM_00773</name>
</gene>
<keyword evidence="2" id="KW-1185">Reference proteome</keyword>
<evidence type="ECO:0000313" key="2">
    <source>
        <dbReference type="Proteomes" id="UP000011885"/>
    </source>
</evidence>
<organism evidence="1 2">
    <name type="scientific">Rhodopirellula sallentina SM41</name>
    <dbReference type="NCBI Taxonomy" id="1263870"/>
    <lineage>
        <taxon>Bacteria</taxon>
        <taxon>Pseudomonadati</taxon>
        <taxon>Planctomycetota</taxon>
        <taxon>Planctomycetia</taxon>
        <taxon>Pirellulales</taxon>
        <taxon>Pirellulaceae</taxon>
        <taxon>Rhodopirellula</taxon>
    </lineage>
</organism>
<dbReference type="Proteomes" id="UP000011885">
    <property type="component" value="Unassembled WGS sequence"/>
</dbReference>
<dbReference type="AlphaFoldDB" id="M5U965"/>
<evidence type="ECO:0000313" key="1">
    <source>
        <dbReference type="EMBL" id="EMI57814.1"/>
    </source>
</evidence>
<dbReference type="EMBL" id="ANOH01000065">
    <property type="protein sequence ID" value="EMI57814.1"/>
    <property type="molecule type" value="Genomic_DNA"/>
</dbReference>
<protein>
    <submittedName>
        <fullName evidence="1">Uncharacterized protein</fullName>
    </submittedName>
</protein>
<accession>M5U965</accession>
<name>M5U965_9BACT</name>
<reference evidence="1 2" key="1">
    <citation type="journal article" date="2013" name="Mar. Genomics">
        <title>Expression of sulfatases in Rhodopirellula baltica and the diversity of sulfatases in the genus Rhodopirellula.</title>
        <authorList>
            <person name="Wegner C.E."/>
            <person name="Richter-Heitmann T."/>
            <person name="Klindworth A."/>
            <person name="Klockow C."/>
            <person name="Richter M."/>
            <person name="Achstetter T."/>
            <person name="Glockner F.O."/>
            <person name="Harder J."/>
        </authorList>
    </citation>
    <scope>NUCLEOTIDE SEQUENCE [LARGE SCALE GENOMIC DNA]</scope>
    <source>
        <strain evidence="1 2">SM41</strain>
    </source>
</reference>
<comment type="caution">
    <text evidence="1">The sequence shown here is derived from an EMBL/GenBank/DDBJ whole genome shotgun (WGS) entry which is preliminary data.</text>
</comment>
<sequence length="103" mass="11365">MVVTLLVCESCCESKKWAEEPQQTTLSATCDMNTNPPRNALLEVFGGIDSYAGAIRLTHPTLRKFPIHMTGSTCLHTYGTMDAEESFTEPFFVMPLGAGERFS</sequence>